<feature type="transmembrane region" description="Helical" evidence="1">
    <location>
        <begin position="47"/>
        <end position="70"/>
    </location>
</feature>
<feature type="transmembrane region" description="Helical" evidence="1">
    <location>
        <begin position="192"/>
        <end position="209"/>
    </location>
</feature>
<keyword evidence="1" id="KW-1133">Transmembrane helix</keyword>
<feature type="transmembrane region" description="Helical" evidence="1">
    <location>
        <begin position="167"/>
        <end position="186"/>
    </location>
</feature>
<dbReference type="EMBL" id="LT598653">
    <property type="protein sequence ID" value="SBV31303.1"/>
    <property type="molecule type" value="Genomic_DNA"/>
</dbReference>
<evidence type="ECO:0008006" key="3">
    <source>
        <dbReference type="Google" id="ProtNLM"/>
    </source>
</evidence>
<evidence type="ECO:0000313" key="2">
    <source>
        <dbReference type="EMBL" id="SBV31303.1"/>
    </source>
</evidence>
<name>A0A1Y5PMP0_9SPHN</name>
<keyword evidence="1" id="KW-0472">Membrane</keyword>
<dbReference type="RefSeq" id="WP_295322641.1">
    <property type="nucleotide sequence ID" value="NZ_LT598653.1"/>
</dbReference>
<feature type="transmembrane region" description="Helical" evidence="1">
    <location>
        <begin position="126"/>
        <end position="146"/>
    </location>
</feature>
<sequence>MTTEVRALSHRKMALQALIGALAGGGGMLAAMWLIEGETLAWRPSQIILAGVGLIYALMGLFVGLGVLAPRAFGQRMLNVADAEEIVEERANMGGSALSCILIGAALTLLAYTTVDGANAPVSAPAAFWIVLALLAIGTAITLPIWRRLDELWRRLTIDASAIAGNILLVLCIVWGGGAAAGLVAGPHPLDLVSAAFGIFLLATFIAVGRRGMMTPP</sequence>
<feature type="transmembrane region" description="Helical" evidence="1">
    <location>
        <begin position="12"/>
        <end position="35"/>
    </location>
</feature>
<proteinExistence type="predicted"/>
<reference evidence="2" key="1">
    <citation type="submission" date="2016-03" db="EMBL/GenBank/DDBJ databases">
        <authorList>
            <person name="Ploux O."/>
        </authorList>
    </citation>
    <scope>NUCLEOTIDE SEQUENCE</scope>
    <source>
        <strain evidence="2">UC10</strain>
    </source>
</reference>
<keyword evidence="1" id="KW-0812">Transmembrane</keyword>
<organism evidence="2">
    <name type="scientific">uncultured Sphingopyxis sp</name>
    <dbReference type="NCBI Taxonomy" id="310581"/>
    <lineage>
        <taxon>Bacteria</taxon>
        <taxon>Pseudomonadati</taxon>
        <taxon>Pseudomonadota</taxon>
        <taxon>Alphaproteobacteria</taxon>
        <taxon>Sphingomonadales</taxon>
        <taxon>Sphingomonadaceae</taxon>
        <taxon>Sphingopyxis</taxon>
        <taxon>environmental samples</taxon>
    </lineage>
</organism>
<evidence type="ECO:0000256" key="1">
    <source>
        <dbReference type="SAM" id="Phobius"/>
    </source>
</evidence>
<feature type="transmembrane region" description="Helical" evidence="1">
    <location>
        <begin position="91"/>
        <end position="114"/>
    </location>
</feature>
<dbReference type="KEGG" id="sphu:SPPYR_0183"/>
<accession>A0A1Y5PMP0</accession>
<dbReference type="AlphaFoldDB" id="A0A1Y5PMP0"/>
<gene>
    <name evidence="2" type="ORF">SPPYR_0183</name>
</gene>
<protein>
    <recommendedName>
        <fullName evidence="3">Transmembrane protein</fullName>
    </recommendedName>
</protein>